<dbReference type="Proteomes" id="UP001225788">
    <property type="component" value="Plasmid unnamed1"/>
</dbReference>
<keyword evidence="2" id="KW-1185">Reference proteome</keyword>
<proteinExistence type="predicted"/>
<evidence type="ECO:0000313" key="2">
    <source>
        <dbReference type="Proteomes" id="UP001225788"/>
    </source>
</evidence>
<sequence>MNAAFLKYYNDELDQLRGKAQRFAERHPKIAGRLRMSPNTVDDPHVERLLQGVAFATARVRQRIDDHFPELTDTLLETLYPNYLAPFPSVTIVQVAPDADQDDVRRMPRGTEIDTEQVEGEICRFRTAHDVDVWPIEITAAELTGTPLVAPPRPDLPAQSVLRLSLKTTKPGLSISDLAPDRLRFSLRAPWSQSLALYQLLHRSTLAVALADHAEDAKAIFAPPAALSLTGMEDDEALLPRSTRGFKGYQILTEFFGFPEKFLFFDISGLGSKTLAGAKDETLDLFFYFDRWLPDLAPHVSAQSFALGCTPAVNLFSRRAEPIRLDGTRTEYAVVPDARRHRHQEVYAIDRVALTGRDGQTVEAPAFFGTPYGRDASHTGKAGQTSSSIFWQFRRTAHDDDRVRDHALLSIFDAGLKPTSVPDHVASVDVTCFNRDLPARLTFGSGRPHLQISSGPAAGMVVRCLTAPQRVLRPIVRDSGHWRVLSHLSLNHLSLAGGDGAGAAETAQSLRTILRLYDVRQAPESRAMIDCIMAVSSEPATARLGSGTVARGLAVLIILDHRQIDEANAYFMARVLERFFGLYASINSFIRLTVRMDDQQEPLLNGEPIAGERWLA</sequence>
<dbReference type="PANTHER" id="PTHR35370:SF1">
    <property type="entry name" value="TYPE VI SECRETION SYSTEM COMPONENT TSSF1"/>
    <property type="match status" value="1"/>
</dbReference>
<dbReference type="NCBIfam" id="TIGR03359">
    <property type="entry name" value="VI_chp_6"/>
    <property type="match status" value="1"/>
</dbReference>
<evidence type="ECO:0000313" key="1">
    <source>
        <dbReference type="EMBL" id="WLS05215.1"/>
    </source>
</evidence>
<dbReference type="PIRSF" id="PIRSF028304">
    <property type="entry name" value="UCP028304"/>
    <property type="match status" value="1"/>
</dbReference>
<name>A0ABY9K9H7_9HYPH</name>
<organism evidence="1 2">
    <name type="scientific">Shinella oryzae</name>
    <dbReference type="NCBI Taxonomy" id="2871820"/>
    <lineage>
        <taxon>Bacteria</taxon>
        <taxon>Pseudomonadati</taxon>
        <taxon>Pseudomonadota</taxon>
        <taxon>Alphaproteobacteria</taxon>
        <taxon>Hyphomicrobiales</taxon>
        <taxon>Rhizobiaceae</taxon>
        <taxon>Shinella</taxon>
    </lineage>
</organism>
<accession>A0ABY9K9H7</accession>
<dbReference type="PANTHER" id="PTHR35370">
    <property type="entry name" value="CYTOPLASMIC PROTEIN-RELATED-RELATED"/>
    <property type="match status" value="1"/>
</dbReference>
<reference evidence="1 2" key="1">
    <citation type="submission" date="2023-08" db="EMBL/GenBank/DDBJ databases">
        <title>Pathogen: clinical or host-associated sample.</title>
        <authorList>
            <person name="Hergert J."/>
            <person name="Casey R."/>
            <person name="Wagner J."/>
            <person name="Young E.L."/>
            <person name="Oakeson K.F."/>
        </authorList>
    </citation>
    <scope>NUCLEOTIDE SEQUENCE [LARGE SCALE GENOMIC DNA]</scope>
    <source>
        <strain evidence="1 2">UPHL-collab-2</strain>
        <plasmid evidence="1 2">unnamed1</plasmid>
    </source>
</reference>
<protein>
    <submittedName>
        <fullName evidence="1">Type VI secretion system baseplate subunit TssF</fullName>
    </submittedName>
</protein>
<geneLocation type="plasmid" evidence="1 2">
    <name>unnamed1</name>
</geneLocation>
<gene>
    <name evidence="1" type="primary">tssF</name>
    <name evidence="1" type="ORF">Q9315_23970</name>
</gene>
<dbReference type="Pfam" id="PF05947">
    <property type="entry name" value="T6SS_TssF"/>
    <property type="match status" value="1"/>
</dbReference>
<dbReference type="EMBL" id="CP132315">
    <property type="protein sequence ID" value="WLS05215.1"/>
    <property type="molecule type" value="Genomic_DNA"/>
</dbReference>
<dbReference type="RefSeq" id="WP_306161679.1">
    <property type="nucleotide sequence ID" value="NZ_CP132315.1"/>
</dbReference>
<dbReference type="InterPro" id="IPR010272">
    <property type="entry name" value="T6SS_TssF"/>
</dbReference>
<keyword evidence="1" id="KW-0614">Plasmid</keyword>